<sequence length="255" mass="29152">MNNQLTTEKVTKQGYLYKKGKINKSWQKRWCILNKDSKLYYHRTPNEKYSGYIQLSQTIIKTSDNIERDCTFEIITGDRIYLFSADNKYELDDWIRKLFTHSIVQQENDLIERAEFIIREEALKKSNKEDEFLKIKHSIYDHYLNGNNSNSISKPINSKGGALTSQSLTPSNLLQKQQQQQQNLNYYHHPLDLLISPTSSSNTPTPSTSLTPNNSNIQHSRSHSHSFSSISTTPTSPMSPSSPSSPTLSSSSALK</sequence>
<dbReference type="OrthoDB" id="10261837at2759"/>
<dbReference type="AlphaFoldDB" id="A0A152A629"/>
<comment type="caution">
    <text evidence="3">The sequence shown here is derived from an EMBL/GenBank/DDBJ whole genome shotgun (WGS) entry which is preliminary data.</text>
</comment>
<organism evidence="3 4">
    <name type="scientific">Tieghemostelium lacteum</name>
    <name type="common">Slime mold</name>
    <name type="synonym">Dictyostelium lacteum</name>
    <dbReference type="NCBI Taxonomy" id="361077"/>
    <lineage>
        <taxon>Eukaryota</taxon>
        <taxon>Amoebozoa</taxon>
        <taxon>Evosea</taxon>
        <taxon>Eumycetozoa</taxon>
        <taxon>Dictyostelia</taxon>
        <taxon>Dictyosteliales</taxon>
        <taxon>Raperosteliaceae</taxon>
        <taxon>Tieghemostelium</taxon>
    </lineage>
</organism>
<evidence type="ECO:0000256" key="1">
    <source>
        <dbReference type="SAM" id="MobiDB-lite"/>
    </source>
</evidence>
<feature type="compositionally biased region" description="Low complexity" evidence="1">
    <location>
        <begin position="196"/>
        <end position="216"/>
    </location>
</feature>
<reference evidence="3 4" key="1">
    <citation type="submission" date="2015-12" db="EMBL/GenBank/DDBJ databases">
        <title>Dictyostelia acquired genes for synthesis and detection of signals that induce cell-type specialization by lateral gene transfer from prokaryotes.</title>
        <authorList>
            <person name="Gloeckner G."/>
            <person name="Schaap P."/>
        </authorList>
    </citation>
    <scope>NUCLEOTIDE SEQUENCE [LARGE SCALE GENOMIC DNA]</scope>
    <source>
        <strain evidence="3 4">TK</strain>
    </source>
</reference>
<feature type="domain" description="PH" evidence="2">
    <location>
        <begin position="9"/>
        <end position="103"/>
    </location>
</feature>
<evidence type="ECO:0000313" key="4">
    <source>
        <dbReference type="Proteomes" id="UP000076078"/>
    </source>
</evidence>
<dbReference type="GO" id="GO:0005547">
    <property type="term" value="F:phosphatidylinositol-3,4,5-trisphosphate binding"/>
    <property type="evidence" value="ECO:0007669"/>
    <property type="project" value="UniProtKB-ARBA"/>
</dbReference>
<dbReference type="InterPro" id="IPR011993">
    <property type="entry name" value="PH-like_dom_sf"/>
</dbReference>
<dbReference type="SUPFAM" id="SSF50729">
    <property type="entry name" value="PH domain-like"/>
    <property type="match status" value="1"/>
</dbReference>
<evidence type="ECO:0000259" key="2">
    <source>
        <dbReference type="PROSITE" id="PS50003"/>
    </source>
</evidence>
<dbReference type="InterPro" id="IPR001849">
    <property type="entry name" value="PH_domain"/>
</dbReference>
<accession>A0A152A629</accession>
<dbReference type="PANTHER" id="PTHR14336">
    <property type="entry name" value="TANDEM PH DOMAIN CONTAINING PROTEIN"/>
    <property type="match status" value="1"/>
</dbReference>
<feature type="compositionally biased region" description="Low complexity" evidence="1">
    <location>
        <begin position="225"/>
        <end position="255"/>
    </location>
</feature>
<evidence type="ECO:0000313" key="3">
    <source>
        <dbReference type="EMBL" id="KYR01565.1"/>
    </source>
</evidence>
<dbReference type="InParanoid" id="A0A152A629"/>
<dbReference type="SMART" id="SM00233">
    <property type="entry name" value="PH"/>
    <property type="match status" value="1"/>
</dbReference>
<dbReference type="FunFam" id="2.30.29.30:FF:000286">
    <property type="entry name" value="PH-protein kinase domain containing protein"/>
    <property type="match status" value="1"/>
</dbReference>
<gene>
    <name evidence="3" type="ORF">DLAC_01559</name>
</gene>
<protein>
    <recommendedName>
        <fullName evidence="2">PH domain-containing protein</fullName>
    </recommendedName>
</protein>
<feature type="region of interest" description="Disordered" evidence="1">
    <location>
        <begin position="193"/>
        <end position="255"/>
    </location>
</feature>
<dbReference type="Pfam" id="PF00169">
    <property type="entry name" value="PH"/>
    <property type="match status" value="1"/>
</dbReference>
<dbReference type="Gene3D" id="2.30.29.30">
    <property type="entry name" value="Pleckstrin-homology domain (PH domain)/Phosphotyrosine-binding domain (PTB)"/>
    <property type="match status" value="1"/>
</dbReference>
<dbReference type="PANTHER" id="PTHR14336:SF8">
    <property type="entry name" value="PROTEIN OPY1"/>
    <property type="match status" value="1"/>
</dbReference>
<name>A0A152A629_TIELA</name>
<proteinExistence type="predicted"/>
<dbReference type="InterPro" id="IPR051707">
    <property type="entry name" value="PI-Interact_SigTrans_Reg"/>
</dbReference>
<dbReference type="EMBL" id="LODT01000006">
    <property type="protein sequence ID" value="KYR01565.1"/>
    <property type="molecule type" value="Genomic_DNA"/>
</dbReference>
<dbReference type="PROSITE" id="PS50003">
    <property type="entry name" value="PH_DOMAIN"/>
    <property type="match status" value="1"/>
</dbReference>
<keyword evidence="4" id="KW-1185">Reference proteome</keyword>
<dbReference type="Proteomes" id="UP000076078">
    <property type="component" value="Unassembled WGS sequence"/>
</dbReference>